<evidence type="ECO:0000256" key="3">
    <source>
        <dbReference type="ARBA" id="ARBA00022737"/>
    </source>
</evidence>
<keyword evidence="8" id="KW-1185">Reference proteome</keyword>
<name>A0A5C3MHK5_9AGAR</name>
<proteinExistence type="predicted"/>
<organism evidence="7 8">
    <name type="scientific">Crucibulum laeve</name>
    <dbReference type="NCBI Taxonomy" id="68775"/>
    <lineage>
        <taxon>Eukaryota</taxon>
        <taxon>Fungi</taxon>
        <taxon>Dikarya</taxon>
        <taxon>Basidiomycota</taxon>
        <taxon>Agaricomycotina</taxon>
        <taxon>Agaricomycetes</taxon>
        <taxon>Agaricomycetidae</taxon>
        <taxon>Agaricales</taxon>
        <taxon>Agaricineae</taxon>
        <taxon>Nidulariaceae</taxon>
        <taxon>Crucibulum</taxon>
    </lineage>
</organism>
<keyword evidence="3" id="KW-0677">Repeat</keyword>
<evidence type="ECO:0000313" key="7">
    <source>
        <dbReference type="EMBL" id="TFK44899.1"/>
    </source>
</evidence>
<feature type="region of interest" description="Disordered" evidence="6">
    <location>
        <begin position="1"/>
        <end position="99"/>
    </location>
</feature>
<accession>A0A5C3MHK5</accession>
<protein>
    <submittedName>
        <fullName evidence="7">Uncharacterized protein</fullName>
    </submittedName>
</protein>
<keyword evidence="5" id="KW-0539">Nucleus</keyword>
<dbReference type="OrthoDB" id="412109at2759"/>
<dbReference type="EMBL" id="ML213590">
    <property type="protein sequence ID" value="TFK44899.1"/>
    <property type="molecule type" value="Genomic_DNA"/>
</dbReference>
<reference evidence="7 8" key="1">
    <citation type="journal article" date="2019" name="Nat. Ecol. Evol.">
        <title>Megaphylogeny resolves global patterns of mushroom evolution.</title>
        <authorList>
            <person name="Varga T."/>
            <person name="Krizsan K."/>
            <person name="Foldi C."/>
            <person name="Dima B."/>
            <person name="Sanchez-Garcia M."/>
            <person name="Sanchez-Ramirez S."/>
            <person name="Szollosi G.J."/>
            <person name="Szarkandi J.G."/>
            <person name="Papp V."/>
            <person name="Albert L."/>
            <person name="Andreopoulos W."/>
            <person name="Angelini C."/>
            <person name="Antonin V."/>
            <person name="Barry K.W."/>
            <person name="Bougher N.L."/>
            <person name="Buchanan P."/>
            <person name="Buyck B."/>
            <person name="Bense V."/>
            <person name="Catcheside P."/>
            <person name="Chovatia M."/>
            <person name="Cooper J."/>
            <person name="Damon W."/>
            <person name="Desjardin D."/>
            <person name="Finy P."/>
            <person name="Geml J."/>
            <person name="Haridas S."/>
            <person name="Hughes K."/>
            <person name="Justo A."/>
            <person name="Karasinski D."/>
            <person name="Kautmanova I."/>
            <person name="Kiss B."/>
            <person name="Kocsube S."/>
            <person name="Kotiranta H."/>
            <person name="LaButti K.M."/>
            <person name="Lechner B.E."/>
            <person name="Liimatainen K."/>
            <person name="Lipzen A."/>
            <person name="Lukacs Z."/>
            <person name="Mihaltcheva S."/>
            <person name="Morgado L.N."/>
            <person name="Niskanen T."/>
            <person name="Noordeloos M.E."/>
            <person name="Ohm R.A."/>
            <person name="Ortiz-Santana B."/>
            <person name="Ovrebo C."/>
            <person name="Racz N."/>
            <person name="Riley R."/>
            <person name="Savchenko A."/>
            <person name="Shiryaev A."/>
            <person name="Soop K."/>
            <person name="Spirin V."/>
            <person name="Szebenyi C."/>
            <person name="Tomsovsky M."/>
            <person name="Tulloss R.E."/>
            <person name="Uehling J."/>
            <person name="Grigoriev I.V."/>
            <person name="Vagvolgyi C."/>
            <person name="Papp T."/>
            <person name="Martin F.M."/>
            <person name="Miettinen O."/>
            <person name="Hibbett D.S."/>
            <person name="Nagy L.G."/>
        </authorList>
    </citation>
    <scope>NUCLEOTIDE SEQUENCE [LARGE SCALE GENOMIC DNA]</scope>
    <source>
        <strain evidence="7 8">CBS 166.37</strain>
    </source>
</reference>
<dbReference type="AlphaFoldDB" id="A0A5C3MHK5"/>
<dbReference type="Proteomes" id="UP000308652">
    <property type="component" value="Unassembled WGS sequence"/>
</dbReference>
<dbReference type="GO" id="GO:0005634">
    <property type="term" value="C:nucleus"/>
    <property type="evidence" value="ECO:0007669"/>
    <property type="project" value="UniProtKB-SubCell"/>
</dbReference>
<dbReference type="STRING" id="68775.A0A5C3MHK5"/>
<gene>
    <name evidence="7" type="ORF">BDQ12DRAFT_673780</name>
</gene>
<evidence type="ECO:0000256" key="5">
    <source>
        <dbReference type="ARBA" id="ARBA00023242"/>
    </source>
</evidence>
<evidence type="ECO:0000256" key="4">
    <source>
        <dbReference type="ARBA" id="ARBA00023043"/>
    </source>
</evidence>
<dbReference type="PANTHER" id="PTHR15263:SF1">
    <property type="entry name" value="NF-KAPPA-B INHIBITOR-LIKE PROTEIN 1"/>
    <property type="match status" value="1"/>
</dbReference>
<evidence type="ECO:0000256" key="2">
    <source>
        <dbReference type="ARBA" id="ARBA00022553"/>
    </source>
</evidence>
<sequence length="385" mass="44832">MPKLHLKRTPEEEAQHKLQKEARREAKRKRKYPLYDTDDAPSATSSSRKRHHPDIAGEGETSRKWASSDEDMEEDEYGPQPAGYDAPGSSSGYKPDYEAIRAELEEQRFREKMFDALGEDERLDSVEAKLNDFAHVPDRWRTAGGGSKGKRRAYGEEGDDLLKLDPSTMDEEEYAEWIRRGMYRKTHAEEYEEQQRKKAAAAARKAEEKERRAETKRLEKEAEEERKIKKRERESRKWDYAREEYHLRWKALLTLSGSEDTTELLFEDIPWPIVDAHRQKPEKKRLSKRGEERTLPPRISIDDLTAEAISAFILPIVSASVTGQEGEEEKKKGRKEKLREAFLRFHPDKFEGRFMKRVREGDRKRVREAIGQVSRVLNGLMGEGG</sequence>
<evidence type="ECO:0000313" key="8">
    <source>
        <dbReference type="Proteomes" id="UP000308652"/>
    </source>
</evidence>
<feature type="compositionally biased region" description="Basic and acidic residues" evidence="6">
    <location>
        <begin position="8"/>
        <end position="24"/>
    </location>
</feature>
<keyword evidence="4" id="KW-0040">ANK repeat</keyword>
<feature type="compositionally biased region" description="Acidic residues" evidence="6">
    <location>
        <begin position="68"/>
        <end position="77"/>
    </location>
</feature>
<feature type="region of interest" description="Disordered" evidence="6">
    <location>
        <begin position="189"/>
        <end position="234"/>
    </location>
</feature>
<evidence type="ECO:0000256" key="6">
    <source>
        <dbReference type="SAM" id="MobiDB-lite"/>
    </source>
</evidence>
<dbReference type="InterPro" id="IPR038753">
    <property type="entry name" value="NFKBIL1"/>
</dbReference>
<keyword evidence="2" id="KW-0597">Phosphoprotein</keyword>
<dbReference type="PANTHER" id="PTHR15263">
    <property type="entry name" value="I-KAPPA-B-LIKE PROTEIN IKBL"/>
    <property type="match status" value="1"/>
</dbReference>
<feature type="region of interest" description="Disordered" evidence="6">
    <location>
        <begin position="138"/>
        <end position="167"/>
    </location>
</feature>
<comment type="subcellular location">
    <subcellularLocation>
        <location evidence="1">Nucleus</location>
    </subcellularLocation>
</comment>
<feature type="compositionally biased region" description="Basic and acidic residues" evidence="6">
    <location>
        <begin position="204"/>
        <end position="234"/>
    </location>
</feature>
<dbReference type="GO" id="GO:0043124">
    <property type="term" value="P:negative regulation of canonical NF-kappaB signal transduction"/>
    <property type="evidence" value="ECO:0007669"/>
    <property type="project" value="InterPro"/>
</dbReference>
<evidence type="ECO:0000256" key="1">
    <source>
        <dbReference type="ARBA" id="ARBA00004123"/>
    </source>
</evidence>